<accession>A0ABS5IEI7</accession>
<evidence type="ECO:0000256" key="2">
    <source>
        <dbReference type="ARBA" id="ARBA00001911"/>
    </source>
</evidence>
<proteinExistence type="inferred from homology"/>
<dbReference type="Proteomes" id="UP000680714">
    <property type="component" value="Unassembled WGS sequence"/>
</dbReference>
<evidence type="ECO:0000313" key="9">
    <source>
        <dbReference type="EMBL" id="MBR9972831.1"/>
    </source>
</evidence>
<keyword evidence="10" id="KW-1185">Reference proteome</keyword>
<gene>
    <name evidence="9" type="primary">rfbB</name>
    <name evidence="9" type="ORF">KEC16_13990</name>
</gene>
<dbReference type="RefSeq" id="WP_211549973.1">
    <property type="nucleotide sequence ID" value="NZ_JAGTUF010000014.1"/>
</dbReference>
<dbReference type="NCBIfam" id="TIGR01181">
    <property type="entry name" value="dTDP_gluc_dehyt"/>
    <property type="match status" value="1"/>
</dbReference>
<comment type="cofactor">
    <cofactor evidence="2 7">
        <name>NAD(+)</name>
        <dbReference type="ChEBI" id="CHEBI:57540"/>
    </cofactor>
</comment>
<dbReference type="InterPro" id="IPR036291">
    <property type="entry name" value="NAD(P)-bd_dom_sf"/>
</dbReference>
<keyword evidence="6 7" id="KW-0456">Lyase</keyword>
<comment type="similarity">
    <text evidence="3 7">Belongs to the NAD(P)-dependent epimerase/dehydratase family. dTDP-glucose dehydratase subfamily.</text>
</comment>
<protein>
    <recommendedName>
        <fullName evidence="4 7">dTDP-glucose 4,6-dehydratase</fullName>
        <ecNumber evidence="4 7">4.2.1.46</ecNumber>
    </recommendedName>
</protein>
<comment type="catalytic activity">
    <reaction evidence="1 7">
        <text>dTDP-alpha-D-glucose = dTDP-4-dehydro-6-deoxy-alpha-D-glucose + H2O</text>
        <dbReference type="Rhea" id="RHEA:17221"/>
        <dbReference type="ChEBI" id="CHEBI:15377"/>
        <dbReference type="ChEBI" id="CHEBI:57477"/>
        <dbReference type="ChEBI" id="CHEBI:57649"/>
        <dbReference type="EC" id="4.2.1.46"/>
    </reaction>
</comment>
<dbReference type="Gene3D" id="3.40.50.720">
    <property type="entry name" value="NAD(P)-binding Rossmann-like Domain"/>
    <property type="match status" value="1"/>
</dbReference>
<dbReference type="GO" id="GO:0008460">
    <property type="term" value="F:dTDP-glucose 4,6-dehydratase activity"/>
    <property type="evidence" value="ECO:0007669"/>
    <property type="project" value="UniProtKB-EC"/>
</dbReference>
<evidence type="ECO:0000256" key="4">
    <source>
        <dbReference type="ARBA" id="ARBA00011990"/>
    </source>
</evidence>
<dbReference type="SUPFAM" id="SSF51735">
    <property type="entry name" value="NAD(P)-binding Rossmann-fold domains"/>
    <property type="match status" value="1"/>
</dbReference>
<evidence type="ECO:0000256" key="7">
    <source>
        <dbReference type="RuleBase" id="RU004473"/>
    </source>
</evidence>
<evidence type="ECO:0000256" key="6">
    <source>
        <dbReference type="ARBA" id="ARBA00023239"/>
    </source>
</evidence>
<evidence type="ECO:0000256" key="3">
    <source>
        <dbReference type="ARBA" id="ARBA00008178"/>
    </source>
</evidence>
<dbReference type="Gene3D" id="3.90.25.10">
    <property type="entry name" value="UDP-galactose 4-epimerase, domain 1"/>
    <property type="match status" value="1"/>
</dbReference>
<organism evidence="9 10">
    <name type="scientific">Magnetospirillum sulfuroxidans</name>
    <dbReference type="NCBI Taxonomy" id="611300"/>
    <lineage>
        <taxon>Bacteria</taxon>
        <taxon>Pseudomonadati</taxon>
        <taxon>Pseudomonadota</taxon>
        <taxon>Alphaproteobacteria</taxon>
        <taxon>Rhodospirillales</taxon>
        <taxon>Rhodospirillaceae</taxon>
        <taxon>Magnetospirillum</taxon>
    </lineage>
</organism>
<dbReference type="EC" id="4.2.1.46" evidence="4 7"/>
<evidence type="ECO:0000313" key="10">
    <source>
        <dbReference type="Proteomes" id="UP000680714"/>
    </source>
</evidence>
<evidence type="ECO:0000256" key="5">
    <source>
        <dbReference type="ARBA" id="ARBA00023027"/>
    </source>
</evidence>
<evidence type="ECO:0000256" key="1">
    <source>
        <dbReference type="ARBA" id="ARBA00001539"/>
    </source>
</evidence>
<evidence type="ECO:0000259" key="8">
    <source>
        <dbReference type="Pfam" id="PF16363"/>
    </source>
</evidence>
<dbReference type="Pfam" id="PF16363">
    <property type="entry name" value="GDP_Man_Dehyd"/>
    <property type="match status" value="1"/>
</dbReference>
<dbReference type="CDD" id="cd05246">
    <property type="entry name" value="dTDP_GD_SDR_e"/>
    <property type="match status" value="1"/>
</dbReference>
<feature type="domain" description="NAD(P)-binding" evidence="8">
    <location>
        <begin position="4"/>
        <end position="318"/>
    </location>
</feature>
<dbReference type="InterPro" id="IPR005888">
    <property type="entry name" value="dTDP_Gluc_deHydtase"/>
</dbReference>
<dbReference type="EMBL" id="JAGTUF010000014">
    <property type="protein sequence ID" value="MBR9972831.1"/>
    <property type="molecule type" value="Genomic_DNA"/>
</dbReference>
<dbReference type="PANTHER" id="PTHR43000">
    <property type="entry name" value="DTDP-D-GLUCOSE 4,6-DEHYDRATASE-RELATED"/>
    <property type="match status" value="1"/>
</dbReference>
<keyword evidence="5" id="KW-0520">NAD</keyword>
<dbReference type="InterPro" id="IPR016040">
    <property type="entry name" value="NAD(P)-bd_dom"/>
</dbReference>
<sequence length="342" mass="37492">MTILVTGAAGFIGSALTRRLVALGRGPVIALDRLGYAACLDALPPLPSPHAFIRADIRDGAAVDAVLQQYRPQAIFHLAAETHVDRSIDHPGDFIEHNILGTFQLLEAVRRYWRPLPCPDDFRFVHVSTDEVFGSLEADDALFSTTSPYRPNSPYSASKAASDHLARAWMTTYGLPVIVTNCSNNFGPWQFPEKLIPLVIQKALSGLPLPVYGDGGHRRDWLHVDDHAAGLLAALERGQPGQTYLFGAGEDRSNLEVVNTICHQLDQLRPDPAGPRQRLISFVADRPGHDRRYGIDASHARDSLGWQAETTFSAGIASTIGWCLDHPDWAGRDYHGPRLGLS</sequence>
<name>A0ABS5IEI7_9PROT</name>
<comment type="caution">
    <text evidence="9">The sequence shown here is derived from an EMBL/GenBank/DDBJ whole genome shotgun (WGS) entry which is preliminary data.</text>
</comment>
<reference evidence="9 10" key="1">
    <citation type="submission" date="2021-04" db="EMBL/GenBank/DDBJ databases">
        <title>Magnetospirillum sulfuroxidans sp. nov., a facultative chemolithoautotrophic sulfur-oxidizing alphaproteobacterium isolated from freshwater sediment and proposals for Paramagetospirillum gen. nov., and Magnetospirillaceae fam. nov.</title>
        <authorList>
            <person name="Koziaeva V."/>
            <person name="Geelhoed J.S."/>
            <person name="Sorokin D.Y."/>
            <person name="Grouzdev D.S."/>
        </authorList>
    </citation>
    <scope>NUCLEOTIDE SEQUENCE [LARGE SCALE GENOMIC DNA]</scope>
    <source>
        <strain evidence="9 10">J10</strain>
    </source>
</reference>